<dbReference type="RefSeq" id="WP_091546185.1">
    <property type="nucleotide sequence ID" value="NZ_FMUS01000028.1"/>
</dbReference>
<protein>
    <submittedName>
        <fullName evidence="1">Nitrogen regulatory protein P-II family</fullName>
    </submittedName>
</protein>
<dbReference type="GO" id="GO:0030234">
    <property type="term" value="F:enzyme regulator activity"/>
    <property type="evidence" value="ECO:0007669"/>
    <property type="project" value="InterPro"/>
</dbReference>
<keyword evidence="2" id="KW-1185">Reference proteome</keyword>
<dbReference type="EMBL" id="FMUS01000028">
    <property type="protein sequence ID" value="SCZ00837.1"/>
    <property type="molecule type" value="Genomic_DNA"/>
</dbReference>
<dbReference type="AlphaFoldDB" id="A0A1G5KJR8"/>
<dbReference type="SMART" id="SM00938">
    <property type="entry name" value="P-II"/>
    <property type="match status" value="1"/>
</dbReference>
<dbReference type="Pfam" id="PF00543">
    <property type="entry name" value="P-II"/>
    <property type="match status" value="1"/>
</dbReference>
<evidence type="ECO:0000313" key="1">
    <source>
        <dbReference type="EMBL" id="SCZ00837.1"/>
    </source>
</evidence>
<proteinExistence type="predicted"/>
<dbReference type="InterPro" id="IPR002187">
    <property type="entry name" value="N-reg_PII"/>
</dbReference>
<reference evidence="1 2" key="1">
    <citation type="submission" date="2016-10" db="EMBL/GenBank/DDBJ databases">
        <authorList>
            <person name="de Groot N.N."/>
        </authorList>
    </citation>
    <scope>NUCLEOTIDE SEQUENCE [LARGE SCALE GENOMIC DNA]</scope>
    <source>
        <strain evidence="1 2">DSM 18978</strain>
    </source>
</reference>
<name>A0A1G5KJR8_9FIRM</name>
<dbReference type="SUPFAM" id="SSF54913">
    <property type="entry name" value="GlnB-like"/>
    <property type="match status" value="1"/>
</dbReference>
<gene>
    <name evidence="1" type="ORF">SAMN03080606_03534</name>
</gene>
<dbReference type="Proteomes" id="UP000198636">
    <property type="component" value="Unassembled WGS sequence"/>
</dbReference>
<dbReference type="OrthoDB" id="9803021at2"/>
<accession>A0A1G5KJR8</accession>
<sequence length="102" mass="11129">MQADAIVVIVERGKADEIVKKAKEAGAMGATIFYARGTGVEEARTFLDLRIDSQKEVIVIITAKDETKAIYDVVIKEGNIKSPGKGIIFVLPVSQFEGLHHM</sequence>
<dbReference type="InterPro" id="IPR011322">
    <property type="entry name" value="N-reg_PII-like_a/b"/>
</dbReference>
<organism evidence="1 2">
    <name type="scientific">Alkaliphilus peptidifermentans DSM 18978</name>
    <dbReference type="NCBI Taxonomy" id="1120976"/>
    <lineage>
        <taxon>Bacteria</taxon>
        <taxon>Bacillati</taxon>
        <taxon>Bacillota</taxon>
        <taxon>Clostridia</taxon>
        <taxon>Peptostreptococcales</taxon>
        <taxon>Natronincolaceae</taxon>
        <taxon>Alkaliphilus</taxon>
    </lineage>
</organism>
<evidence type="ECO:0000313" key="2">
    <source>
        <dbReference type="Proteomes" id="UP000198636"/>
    </source>
</evidence>
<dbReference type="STRING" id="1120976.SAMN03080606_03534"/>
<dbReference type="InterPro" id="IPR015867">
    <property type="entry name" value="N-reg_PII/ATP_PRibTrfase_C"/>
</dbReference>
<dbReference type="Gene3D" id="3.30.70.120">
    <property type="match status" value="1"/>
</dbReference>
<dbReference type="PROSITE" id="PS51343">
    <property type="entry name" value="PII_GLNB_DOM"/>
    <property type="match status" value="1"/>
</dbReference>
<dbReference type="GO" id="GO:0006808">
    <property type="term" value="P:regulation of nitrogen utilization"/>
    <property type="evidence" value="ECO:0007669"/>
    <property type="project" value="InterPro"/>
</dbReference>